<evidence type="ECO:0000313" key="8">
    <source>
        <dbReference type="EMBL" id="MCP9274197.1"/>
    </source>
</evidence>
<keyword evidence="6" id="KW-1003">Cell membrane</keyword>
<dbReference type="EMBL" id="JANDBD010000007">
    <property type="protein sequence ID" value="MCP9274197.1"/>
    <property type="molecule type" value="Genomic_DNA"/>
</dbReference>
<feature type="transmembrane region" description="Helical" evidence="6">
    <location>
        <begin position="107"/>
        <end position="129"/>
    </location>
</feature>
<evidence type="ECO:0000256" key="3">
    <source>
        <dbReference type="ARBA" id="ARBA00022989"/>
    </source>
</evidence>
<keyword evidence="9" id="KW-1185">Reference proteome</keyword>
<comment type="subcellular location">
    <subcellularLocation>
        <location evidence="6">Cell membrane</location>
        <topology evidence="6">Multi-pass membrane protein</topology>
    </subcellularLocation>
    <subcellularLocation>
        <location evidence="1">Membrane</location>
        <topology evidence="1">Multi-pass membrane protein</topology>
    </subcellularLocation>
</comment>
<gene>
    <name evidence="8" type="ORF">NM203_18575</name>
</gene>
<dbReference type="PROSITE" id="PS51012">
    <property type="entry name" value="ABC_TM2"/>
    <property type="match status" value="1"/>
</dbReference>
<keyword evidence="4 6" id="KW-0472">Membrane</keyword>
<evidence type="ECO:0000313" key="9">
    <source>
        <dbReference type="Proteomes" id="UP001651690"/>
    </source>
</evidence>
<dbReference type="Pfam" id="PF01061">
    <property type="entry name" value="ABC2_membrane"/>
    <property type="match status" value="1"/>
</dbReference>
<dbReference type="PIRSF" id="PIRSF006648">
    <property type="entry name" value="DrrB"/>
    <property type="match status" value="1"/>
</dbReference>
<feature type="transmembrane region" description="Helical" evidence="6">
    <location>
        <begin position="55"/>
        <end position="74"/>
    </location>
</feature>
<proteinExistence type="inferred from homology"/>
<dbReference type="InterPro" id="IPR047817">
    <property type="entry name" value="ABC2_TM_bact-type"/>
</dbReference>
<dbReference type="Proteomes" id="UP001651690">
    <property type="component" value="Unassembled WGS sequence"/>
</dbReference>
<comment type="similarity">
    <text evidence="6">Belongs to the ABC-2 integral membrane protein family.</text>
</comment>
<reference evidence="8 9" key="1">
    <citation type="submission" date="2022-06" db="EMBL/GenBank/DDBJ databases">
        <title>Mycolicibacterium sp. CAU 1645 isolated from seawater.</title>
        <authorList>
            <person name="Kim W."/>
        </authorList>
    </citation>
    <scope>NUCLEOTIDE SEQUENCE [LARGE SCALE GENOMIC DNA]</scope>
    <source>
        <strain evidence="8 9">CAU 1645</strain>
    </source>
</reference>
<feature type="transmembrane region" description="Helical" evidence="6">
    <location>
        <begin position="166"/>
        <end position="188"/>
    </location>
</feature>
<dbReference type="InterPro" id="IPR051784">
    <property type="entry name" value="Nod_factor_ABC_transporter"/>
</dbReference>
<evidence type="ECO:0000256" key="6">
    <source>
        <dbReference type="RuleBase" id="RU361157"/>
    </source>
</evidence>
<protein>
    <recommendedName>
        <fullName evidence="6">Transport permease protein</fullName>
    </recommendedName>
</protein>
<feature type="domain" description="ABC transmembrane type-2" evidence="7">
    <location>
        <begin position="19"/>
        <end position="249"/>
    </location>
</feature>
<evidence type="ECO:0000259" key="7">
    <source>
        <dbReference type="PROSITE" id="PS51012"/>
    </source>
</evidence>
<dbReference type="RefSeq" id="WP_255061553.1">
    <property type="nucleotide sequence ID" value="NZ_JANDBD010000007.1"/>
</dbReference>
<evidence type="ECO:0000256" key="1">
    <source>
        <dbReference type="ARBA" id="ARBA00004141"/>
    </source>
</evidence>
<keyword evidence="2 6" id="KW-0812">Transmembrane</keyword>
<dbReference type="InterPro" id="IPR000412">
    <property type="entry name" value="ABC_2_transport"/>
</dbReference>
<sequence>MTALGALTERSVLGTLRDGDLVFAIGGPVAFFLCFNLTLRMVVDVEGTGTSSYPQYILPVIVVQAMIFTAMTTADRAARDHLSGMGVRLRTLPMSAFVPVSARMLSALIRATAALVASVAIGYAFGFGFDGHAGHIAAFGAIALVLSLALSLGADAMGSVATNAEAAGQTLLIPQLLLVMLSTGIAPADAFPDWLGPFVRNQPVSQIAETLRGLTIGRVDPTNLTISVAWCAGLLVVFGAIAVRMQRRAR</sequence>
<keyword evidence="3 6" id="KW-1133">Transmembrane helix</keyword>
<evidence type="ECO:0000256" key="5">
    <source>
        <dbReference type="ARBA" id="ARBA00023251"/>
    </source>
</evidence>
<name>A0ABT1M8S7_9MYCO</name>
<feature type="transmembrane region" description="Helical" evidence="6">
    <location>
        <begin position="21"/>
        <end position="43"/>
    </location>
</feature>
<feature type="transmembrane region" description="Helical" evidence="6">
    <location>
        <begin position="135"/>
        <end position="154"/>
    </location>
</feature>
<dbReference type="PANTHER" id="PTHR43229">
    <property type="entry name" value="NODULATION PROTEIN J"/>
    <property type="match status" value="1"/>
</dbReference>
<accession>A0ABT1M8S7</accession>
<evidence type="ECO:0000256" key="2">
    <source>
        <dbReference type="ARBA" id="ARBA00022692"/>
    </source>
</evidence>
<feature type="transmembrane region" description="Helical" evidence="6">
    <location>
        <begin position="224"/>
        <end position="243"/>
    </location>
</feature>
<keyword evidence="5" id="KW-0046">Antibiotic resistance</keyword>
<keyword evidence="6" id="KW-0813">Transport</keyword>
<dbReference type="PANTHER" id="PTHR43229:SF6">
    <property type="entry name" value="ABC-TYPE MULTIDRUG TRANSPORT SYSTEM, PERMEASE COMPONENT"/>
    <property type="match status" value="1"/>
</dbReference>
<evidence type="ECO:0000256" key="4">
    <source>
        <dbReference type="ARBA" id="ARBA00023136"/>
    </source>
</evidence>
<comment type="caution">
    <text evidence="8">The sequence shown here is derived from an EMBL/GenBank/DDBJ whole genome shotgun (WGS) entry which is preliminary data.</text>
</comment>
<dbReference type="InterPro" id="IPR013525">
    <property type="entry name" value="ABC2_TM"/>
</dbReference>
<organism evidence="8 9">
    <name type="scientific">Mycolicibacterium arenosum</name>
    <dbReference type="NCBI Taxonomy" id="2952157"/>
    <lineage>
        <taxon>Bacteria</taxon>
        <taxon>Bacillati</taxon>
        <taxon>Actinomycetota</taxon>
        <taxon>Actinomycetes</taxon>
        <taxon>Mycobacteriales</taxon>
        <taxon>Mycobacteriaceae</taxon>
        <taxon>Mycolicibacterium</taxon>
    </lineage>
</organism>